<reference evidence="1 2" key="1">
    <citation type="submission" date="2020-08" db="EMBL/GenBank/DDBJ databases">
        <authorList>
            <person name="Liu C."/>
            <person name="Sun Q."/>
        </authorList>
    </citation>
    <scope>NUCLEOTIDE SEQUENCE [LARGE SCALE GENOMIC DNA]</scope>
    <source>
        <strain evidence="1 2">NSJ-18</strain>
    </source>
</reference>
<dbReference type="Proteomes" id="UP000609849">
    <property type="component" value="Unassembled WGS sequence"/>
</dbReference>
<dbReference type="EMBL" id="JACRWE010000003">
    <property type="protein sequence ID" value="MBC5996711.1"/>
    <property type="molecule type" value="Genomic_DNA"/>
</dbReference>
<gene>
    <name evidence="1" type="ORF">H8923_08055</name>
</gene>
<proteinExistence type="predicted"/>
<sequence length="118" mass="13180">MTELICIVCPVGCHLTINENEEGFKVEGNTCKRGEKYAIEEMTNPKRVITSTVKLQNSYLHLLPVKTEDTIPKDMIFEIMEELDKIEVSAPINVGDIIVENILDTGVNVISTKNIEAC</sequence>
<evidence type="ECO:0000313" key="2">
    <source>
        <dbReference type="Proteomes" id="UP000609849"/>
    </source>
</evidence>
<dbReference type="PANTHER" id="PTHR39450">
    <property type="entry name" value="MOLYBDOPTERIN OXIDOREDUCTASE, 4FE-4S CLUSTER-BINDING SUBUNIT"/>
    <property type="match status" value="1"/>
</dbReference>
<dbReference type="Pfam" id="PF07892">
    <property type="entry name" value="DUF1667"/>
    <property type="match status" value="1"/>
</dbReference>
<dbReference type="RefSeq" id="WP_153926251.1">
    <property type="nucleotide sequence ID" value="NZ_JACRWE010000003.1"/>
</dbReference>
<dbReference type="SUPFAM" id="SSF160148">
    <property type="entry name" value="CPE0013-like"/>
    <property type="match status" value="1"/>
</dbReference>
<keyword evidence="2" id="KW-1185">Reference proteome</keyword>
<name>A0ABR7JQ38_9FIRM</name>
<dbReference type="Gene3D" id="3.10.530.10">
    <property type="entry name" value="CPE0013-like"/>
    <property type="match status" value="1"/>
</dbReference>
<dbReference type="InterPro" id="IPR036593">
    <property type="entry name" value="CPE0013-like_sf"/>
</dbReference>
<accession>A0ABR7JQ38</accession>
<protein>
    <submittedName>
        <fullName evidence="1">DUF1667 domain-containing protein</fullName>
    </submittedName>
</protein>
<evidence type="ECO:0000313" key="1">
    <source>
        <dbReference type="EMBL" id="MBC5996711.1"/>
    </source>
</evidence>
<dbReference type="PANTHER" id="PTHR39450:SF1">
    <property type="entry name" value="DUF1667 DOMAIN-CONTAINING PROTEIN"/>
    <property type="match status" value="1"/>
</dbReference>
<organism evidence="1 2">
    <name type="scientific">Romboutsia faecis</name>
    <dbReference type="NCBI Taxonomy" id="2764597"/>
    <lineage>
        <taxon>Bacteria</taxon>
        <taxon>Bacillati</taxon>
        <taxon>Bacillota</taxon>
        <taxon>Clostridia</taxon>
        <taxon>Peptostreptococcales</taxon>
        <taxon>Peptostreptococcaceae</taxon>
        <taxon>Romboutsia</taxon>
    </lineage>
</organism>
<comment type="caution">
    <text evidence="1">The sequence shown here is derived from an EMBL/GenBank/DDBJ whole genome shotgun (WGS) entry which is preliminary data.</text>
</comment>
<dbReference type="InterPro" id="IPR012460">
    <property type="entry name" value="DUF1667"/>
</dbReference>